<dbReference type="Proteomes" id="UP000281474">
    <property type="component" value="Unassembled WGS sequence"/>
</dbReference>
<feature type="coiled-coil region" evidence="1">
    <location>
        <begin position="136"/>
        <end position="163"/>
    </location>
</feature>
<name>A0A3L8PY79_9GAMM</name>
<reference evidence="2 3" key="1">
    <citation type="submission" date="2018-09" db="EMBL/GenBank/DDBJ databases">
        <title>Phylogeny of the Shewanellaceae, and recommendation for two new genera, Pseudoshewanella and Parashewanella.</title>
        <authorList>
            <person name="Wang G."/>
        </authorList>
    </citation>
    <scope>NUCLEOTIDE SEQUENCE [LARGE SCALE GENOMIC DNA]</scope>
    <source>
        <strain evidence="2 3">C51</strain>
    </source>
</reference>
<gene>
    <name evidence="2" type="ORF">D5018_10395</name>
</gene>
<keyword evidence="3" id="KW-1185">Reference proteome</keyword>
<keyword evidence="1" id="KW-0175">Coiled coil</keyword>
<evidence type="ECO:0000256" key="1">
    <source>
        <dbReference type="SAM" id="Coils"/>
    </source>
</evidence>
<sequence>MVATIPSTEQVPSSSEQETPIECFDPQKMNMLQFTQQNEFKTIKSELHAHLTSLSSTLAQQHEIPDNIKQLEQLAQLTESAPANLTQEQFERLFSEFCVEMKAFNELFHRGTYVENKGVSKLLVVKEQCQSFDIDNPDLTSDLKRINQQFKEIENELDRYQSKSEKVFKLIQLSEQFQDIISRNLETLPPLTPSEPLHQRNPSEVFQPDDAFDIEEQLPHSHDLADSVVRQAEELDTPQGNVRKLKDHHTHLTFLLCSRVGFPQSEAPDAPTPKYDESFILELLHCVKTTILTKVYPS</sequence>
<protein>
    <submittedName>
        <fullName evidence="2">Uncharacterized protein</fullName>
    </submittedName>
</protein>
<accession>A0A3L8PY79</accession>
<proteinExistence type="predicted"/>
<evidence type="ECO:0000313" key="3">
    <source>
        <dbReference type="Proteomes" id="UP000281474"/>
    </source>
</evidence>
<dbReference type="EMBL" id="QZEI01000027">
    <property type="protein sequence ID" value="RLV59769.1"/>
    <property type="molecule type" value="Genomic_DNA"/>
</dbReference>
<comment type="caution">
    <text evidence="2">The sequence shown here is derived from an EMBL/GenBank/DDBJ whole genome shotgun (WGS) entry which is preliminary data.</text>
</comment>
<evidence type="ECO:0000313" key="2">
    <source>
        <dbReference type="EMBL" id="RLV59769.1"/>
    </source>
</evidence>
<dbReference type="AlphaFoldDB" id="A0A3L8PY79"/>
<organism evidence="2 3">
    <name type="scientific">Parashewanella curva</name>
    <dbReference type="NCBI Taxonomy" id="2338552"/>
    <lineage>
        <taxon>Bacteria</taxon>
        <taxon>Pseudomonadati</taxon>
        <taxon>Pseudomonadota</taxon>
        <taxon>Gammaproteobacteria</taxon>
        <taxon>Alteromonadales</taxon>
        <taxon>Shewanellaceae</taxon>
        <taxon>Parashewanella</taxon>
    </lineage>
</organism>
<dbReference type="OrthoDB" id="6405279at2"/>
<dbReference type="RefSeq" id="WP_121838938.1">
    <property type="nucleotide sequence ID" value="NZ_ML014776.1"/>
</dbReference>